<evidence type="ECO:0000259" key="3">
    <source>
        <dbReference type="Pfam" id="PF00668"/>
    </source>
</evidence>
<keyword evidence="5" id="KW-1185">Reference proteome</keyword>
<evidence type="ECO:0000256" key="1">
    <source>
        <dbReference type="SAM" id="Coils"/>
    </source>
</evidence>
<dbReference type="OrthoDB" id="2150254at2759"/>
<dbReference type="PANTHER" id="PTHR45527">
    <property type="entry name" value="NONRIBOSOMAL PEPTIDE SYNTHETASE"/>
    <property type="match status" value="1"/>
</dbReference>
<dbReference type="InterPro" id="IPR001242">
    <property type="entry name" value="Condensation_dom"/>
</dbReference>
<feature type="domain" description="Condensation" evidence="3">
    <location>
        <begin position="794"/>
        <end position="970"/>
    </location>
</feature>
<dbReference type="Gene3D" id="3.30.559.30">
    <property type="entry name" value="Nonribosomal peptide synthetase, condensation domain"/>
    <property type="match status" value="1"/>
</dbReference>
<dbReference type="GO" id="GO:0005737">
    <property type="term" value="C:cytoplasm"/>
    <property type="evidence" value="ECO:0007669"/>
    <property type="project" value="TreeGrafter"/>
</dbReference>
<feature type="coiled-coil region" evidence="1">
    <location>
        <begin position="645"/>
        <end position="679"/>
    </location>
</feature>
<dbReference type="HOGENOM" id="CLU_297936_0_0_1"/>
<evidence type="ECO:0000256" key="2">
    <source>
        <dbReference type="SAM" id="MobiDB-lite"/>
    </source>
</evidence>
<dbReference type="PANTHER" id="PTHR45527:SF1">
    <property type="entry name" value="FATTY ACID SYNTHASE"/>
    <property type="match status" value="1"/>
</dbReference>
<evidence type="ECO:0000313" key="4">
    <source>
        <dbReference type="EMBL" id="EPZ33125.1"/>
    </source>
</evidence>
<name>A0A075ASK4_ROZAC</name>
<proteinExistence type="predicted"/>
<sequence>MQKPSIKEIILLRHQESIHETETALTNSKVADRFYVRNPTPTLPSIKRNFHTSNLQRSKDTRLSNSRPSNTSFSVPELSKAPKIDRIDEWIELNKPPEVSQPAKERASVTKKKTEKSQRLPSAASVASNISGGSSKAFNKSRLNTPAIKSQAPSRSETSMSFQINTISKPIVKRQTPVPQEVSKPKEKEYSRVERIEEESVIDSSLELSNAEVKPEGQVVHDSILELTETLPIIEYLNEEEEPGPYLKYPLSVFQQYFFAKQKSLEDFSKFYVHQGHVLNTKSVNIEKIEKICQVIVLCIPILRTEFSNVSVDDVDVQPQVVKSTIFEKVVRTTLWRDELPVELDEFKNIVQQVVEFDEEKSTSRDELNETFVTAEMFYKKTDKFVCKSNPSIELFKVFVYPIDDQANCEKYLMSVVLSSLIADQRSCSWLSQTIVGLVEHFRDKEEPSFHDLINEIKSRIGNGGTALEYFKDEESKVKPLSVAIAFWRSVLVDSLKDNIADLAYVKISLKNLEKKFDNLKHLRDAAQKRMNQLQHSLKECIEQRKKFDIFTMDLISEEEIDDKYKIELMKVMLKEEYGNENLIDVLIGQGISRDVIAILRLNEDSLLAFSQIKEENLTVKMLTKEKKKLLAIAAFLRNRFRICLEEQSRIKFEVERKISKLKRELSKISDSYSKLQHDLEITEDTIIKYNNLMNPPLLDFEIPEARFDYTGNMANNFRNLNSDWSLTDLTTSIRKTHEWLSFPIRHKIGSEIRRFVKDWFIVKGIQDKHKDSTKKSMEDIFINSGEQVNLFETCLINSFGILIRHIIGNEKFLIGVEKRSPPTATLVGPFTSVIPVKIDFSDRDITFHESFSEIFSQLKRGSFHHFYPLDVLRKELAMNLDLNIRFSYVSPSDCEVWKLQGKSPEEMISVLSASHVWTFDSSNDYDMKLTIFDNIENLTAILQYRKDVISDKDVSRWVDKFLSILESIESSHKKLKVTSVVSRFYHTAFTSHPDLKSIRGSSTNLKISK</sequence>
<dbReference type="GO" id="GO:0003824">
    <property type="term" value="F:catalytic activity"/>
    <property type="evidence" value="ECO:0007669"/>
    <property type="project" value="InterPro"/>
</dbReference>
<feature type="coiled-coil region" evidence="1">
    <location>
        <begin position="510"/>
        <end position="544"/>
    </location>
</feature>
<dbReference type="Proteomes" id="UP000030755">
    <property type="component" value="Unassembled WGS sequence"/>
</dbReference>
<feature type="compositionally biased region" description="Polar residues" evidence="2">
    <location>
        <begin position="63"/>
        <end position="74"/>
    </location>
</feature>
<dbReference type="GO" id="GO:0043041">
    <property type="term" value="P:amino acid activation for nonribosomal peptide biosynthetic process"/>
    <property type="evidence" value="ECO:0007669"/>
    <property type="project" value="TreeGrafter"/>
</dbReference>
<evidence type="ECO:0000313" key="5">
    <source>
        <dbReference type="Proteomes" id="UP000030755"/>
    </source>
</evidence>
<dbReference type="GO" id="GO:0044550">
    <property type="term" value="P:secondary metabolite biosynthetic process"/>
    <property type="evidence" value="ECO:0007669"/>
    <property type="project" value="TreeGrafter"/>
</dbReference>
<dbReference type="GO" id="GO:0031177">
    <property type="term" value="F:phosphopantetheine binding"/>
    <property type="evidence" value="ECO:0007669"/>
    <property type="project" value="TreeGrafter"/>
</dbReference>
<dbReference type="EMBL" id="KE561074">
    <property type="protein sequence ID" value="EPZ33125.1"/>
    <property type="molecule type" value="Genomic_DNA"/>
</dbReference>
<accession>A0A075ASK4</accession>
<organism evidence="4 5">
    <name type="scientific">Rozella allomycis (strain CSF55)</name>
    <dbReference type="NCBI Taxonomy" id="988480"/>
    <lineage>
        <taxon>Eukaryota</taxon>
        <taxon>Fungi</taxon>
        <taxon>Fungi incertae sedis</taxon>
        <taxon>Cryptomycota</taxon>
        <taxon>Cryptomycota incertae sedis</taxon>
        <taxon>Rozella</taxon>
    </lineage>
</organism>
<dbReference type="Pfam" id="PF00668">
    <property type="entry name" value="Condensation"/>
    <property type="match status" value="1"/>
</dbReference>
<protein>
    <recommendedName>
        <fullName evidence="3">Condensation domain-containing protein</fullName>
    </recommendedName>
</protein>
<dbReference type="SUPFAM" id="SSF52777">
    <property type="entry name" value="CoA-dependent acyltransferases"/>
    <property type="match status" value="2"/>
</dbReference>
<feature type="region of interest" description="Disordered" evidence="2">
    <location>
        <begin position="53"/>
        <end position="78"/>
    </location>
</feature>
<keyword evidence="1" id="KW-0175">Coiled coil</keyword>
<feature type="compositionally biased region" description="Polar residues" evidence="2">
    <location>
        <begin position="125"/>
        <end position="138"/>
    </location>
</feature>
<gene>
    <name evidence="4" type="ORF">O9G_003121</name>
</gene>
<dbReference type="AlphaFoldDB" id="A0A075ASK4"/>
<reference evidence="4 5" key="1">
    <citation type="journal article" date="2013" name="Curr. Biol.">
        <title>Shared signatures of parasitism and phylogenomics unite Cryptomycota and microsporidia.</title>
        <authorList>
            <person name="James T.Y."/>
            <person name="Pelin A."/>
            <person name="Bonen L."/>
            <person name="Ahrendt S."/>
            <person name="Sain D."/>
            <person name="Corradi N."/>
            <person name="Stajich J.E."/>
        </authorList>
    </citation>
    <scope>NUCLEOTIDE SEQUENCE [LARGE SCALE GENOMIC DNA]</scope>
    <source>
        <strain evidence="4 5">CSF55</strain>
    </source>
</reference>
<feature type="region of interest" description="Disordered" evidence="2">
    <location>
        <begin position="93"/>
        <end position="138"/>
    </location>
</feature>